<comment type="caution">
    <text evidence="1">The sequence shown here is derived from an EMBL/GenBank/DDBJ whole genome shotgun (WGS) entry which is preliminary data.</text>
</comment>
<proteinExistence type="predicted"/>
<accession>A0A1F6U448</accession>
<dbReference type="STRING" id="1817768.A3A87_07080"/>
<name>A0A1F6U448_9PROT</name>
<reference evidence="1 2" key="1">
    <citation type="journal article" date="2016" name="Nat. Commun.">
        <title>Thousands of microbial genomes shed light on interconnected biogeochemical processes in an aquifer system.</title>
        <authorList>
            <person name="Anantharaman K."/>
            <person name="Brown C.T."/>
            <person name="Hug L.A."/>
            <person name="Sharon I."/>
            <person name="Castelle C.J."/>
            <person name="Probst A.J."/>
            <person name="Thomas B.C."/>
            <person name="Singh A."/>
            <person name="Wilkins M.J."/>
            <person name="Karaoz U."/>
            <person name="Brodie E.L."/>
            <person name="Williams K.H."/>
            <person name="Hubbard S.S."/>
            <person name="Banfield J.F."/>
        </authorList>
    </citation>
    <scope>NUCLEOTIDE SEQUENCE [LARGE SCALE GENOMIC DNA]</scope>
</reference>
<organism evidence="1 2">
    <name type="scientific">Candidatus Muproteobacteria bacterium RIFCSPLOWO2_01_FULL_60_18</name>
    <dbReference type="NCBI Taxonomy" id="1817768"/>
    <lineage>
        <taxon>Bacteria</taxon>
        <taxon>Pseudomonadati</taxon>
        <taxon>Pseudomonadota</taxon>
        <taxon>Candidatus Muproteobacteria</taxon>
    </lineage>
</organism>
<gene>
    <name evidence="1" type="ORF">A3A87_07080</name>
</gene>
<evidence type="ECO:0008006" key="3">
    <source>
        <dbReference type="Google" id="ProtNLM"/>
    </source>
</evidence>
<evidence type="ECO:0000313" key="1">
    <source>
        <dbReference type="EMBL" id="OGI52128.1"/>
    </source>
</evidence>
<dbReference type="InterPro" id="IPR025354">
    <property type="entry name" value="DUF4258"/>
</dbReference>
<dbReference type="Proteomes" id="UP000179037">
    <property type="component" value="Unassembled WGS sequence"/>
</dbReference>
<protein>
    <recommendedName>
        <fullName evidence="3">DUF4258 domain-containing protein</fullName>
    </recommendedName>
</protein>
<dbReference type="AlphaFoldDB" id="A0A1F6U448"/>
<sequence>MRCREIKFSGHALRRMFERAISVDDVLTVIASGEIITEYPEDTPLPSYLILGFVRSQPIHVVAGIDRMSEMCYIITAYPPDLSQWNADFKTRRSP</sequence>
<dbReference type="EMBL" id="MFTC01000026">
    <property type="protein sequence ID" value="OGI52128.1"/>
    <property type="molecule type" value="Genomic_DNA"/>
</dbReference>
<dbReference type="Pfam" id="PF14076">
    <property type="entry name" value="DUF4258"/>
    <property type="match status" value="1"/>
</dbReference>
<evidence type="ECO:0000313" key="2">
    <source>
        <dbReference type="Proteomes" id="UP000179037"/>
    </source>
</evidence>